<gene>
    <name evidence="2" type="ORF">MXMO3_03742</name>
</gene>
<dbReference type="KEGG" id="mmyr:MXMO3_03742"/>
<dbReference type="CDD" id="cd04179">
    <property type="entry name" value="DPM_DPG-synthase_like"/>
    <property type="match status" value="1"/>
</dbReference>
<dbReference type="PANTHER" id="PTHR48090">
    <property type="entry name" value="UNDECAPRENYL-PHOSPHATE 4-DEOXY-4-FORMAMIDO-L-ARABINOSE TRANSFERASE-RELATED"/>
    <property type="match status" value="1"/>
</dbReference>
<accession>A0A2R4MJU4</accession>
<keyword evidence="2" id="KW-0614">Plasmid</keyword>
<dbReference type="Pfam" id="PF00535">
    <property type="entry name" value="Glycos_transf_2"/>
    <property type="match status" value="1"/>
</dbReference>
<dbReference type="InterPro" id="IPR050256">
    <property type="entry name" value="Glycosyltransferase_2"/>
</dbReference>
<dbReference type="Proteomes" id="UP000258927">
    <property type="component" value="Plasmid pHL2708Y3"/>
</dbReference>
<protein>
    <recommendedName>
        <fullName evidence="1">Glycosyltransferase 2-like domain-containing protein</fullName>
    </recommendedName>
</protein>
<dbReference type="RefSeq" id="WP_117397167.1">
    <property type="nucleotide sequence ID" value="NZ_CP021332.1"/>
</dbReference>
<geneLocation type="plasmid" evidence="3">
    <name>phl2708y3</name>
</geneLocation>
<dbReference type="PANTHER" id="PTHR48090:SF7">
    <property type="entry name" value="RFBJ PROTEIN"/>
    <property type="match status" value="1"/>
</dbReference>
<sequence>MTVQKAEREPRVAIVIPCYNESATIAPIIRTCKQFGTVLVVDDGSTDGSERIAQDAGGLVTKTAGSSGYEGAIEHGLRRAYDQGFDVVITIDADGEHDPELIPDFITAHKLGAALVVGVRPRPQRLAEWLICGYCRWRFGIKDILCGMKDLIAMF</sequence>
<feature type="domain" description="Glycosyltransferase 2-like" evidence="1">
    <location>
        <begin position="14"/>
        <end position="123"/>
    </location>
</feature>
<organism evidence="2 3">
    <name type="scientific">Maritalea myrionectae</name>
    <dbReference type="NCBI Taxonomy" id="454601"/>
    <lineage>
        <taxon>Bacteria</taxon>
        <taxon>Pseudomonadati</taxon>
        <taxon>Pseudomonadota</taxon>
        <taxon>Alphaproteobacteria</taxon>
        <taxon>Hyphomicrobiales</taxon>
        <taxon>Devosiaceae</taxon>
        <taxon>Maritalea</taxon>
    </lineage>
</organism>
<name>A0A2R4MJU4_9HYPH</name>
<evidence type="ECO:0000313" key="3">
    <source>
        <dbReference type="Proteomes" id="UP000258927"/>
    </source>
</evidence>
<evidence type="ECO:0000259" key="1">
    <source>
        <dbReference type="Pfam" id="PF00535"/>
    </source>
</evidence>
<dbReference type="InterPro" id="IPR001173">
    <property type="entry name" value="Glyco_trans_2-like"/>
</dbReference>
<reference evidence="2 3" key="1">
    <citation type="submission" date="2017-05" db="EMBL/GenBank/DDBJ databases">
        <title>Genome Analysis of Maritalea myrionectae HL2708#5.</title>
        <authorList>
            <consortium name="Cotde Inc.-PKNU"/>
            <person name="Jang D."/>
            <person name="Oh H.-M."/>
        </authorList>
    </citation>
    <scope>NUCLEOTIDE SEQUENCE [LARGE SCALE GENOMIC DNA]</scope>
    <source>
        <strain evidence="2 3">HL2708#5</strain>
        <plasmid evidence="3">phl2708y3</plasmid>
    </source>
</reference>
<dbReference type="AlphaFoldDB" id="A0A2R4MJU4"/>
<evidence type="ECO:0000313" key="2">
    <source>
        <dbReference type="EMBL" id="AVX06245.1"/>
    </source>
</evidence>
<keyword evidence="3" id="KW-1185">Reference proteome</keyword>
<dbReference type="SUPFAM" id="SSF53448">
    <property type="entry name" value="Nucleotide-diphospho-sugar transferases"/>
    <property type="match status" value="1"/>
</dbReference>
<dbReference type="EMBL" id="CP021332">
    <property type="protein sequence ID" value="AVX06245.1"/>
    <property type="molecule type" value="Genomic_DNA"/>
</dbReference>
<dbReference type="InterPro" id="IPR029044">
    <property type="entry name" value="Nucleotide-diphossugar_trans"/>
</dbReference>
<dbReference type="Gene3D" id="3.90.550.10">
    <property type="entry name" value="Spore Coat Polysaccharide Biosynthesis Protein SpsA, Chain A"/>
    <property type="match status" value="1"/>
</dbReference>
<proteinExistence type="predicted"/>